<keyword evidence="2" id="KW-1185">Reference proteome</keyword>
<evidence type="ECO:0000313" key="1">
    <source>
        <dbReference type="EMBL" id="SHJ12499.1"/>
    </source>
</evidence>
<sequence length="112" mass="12754">MNPGELNCRCILLKETQVPDDQGGYETIYMTRATVWAKVMALTAKTVDQYEQLTPEILHRIIIRYRRDVAVSDRIQYGGRIFEQIGPPIDVEEKHAFLSLECREVVADAAGN</sequence>
<dbReference type="AlphaFoldDB" id="A0A1M6GRE7"/>
<accession>A0A1M6GRE7</accession>
<dbReference type="RefSeq" id="WP_149734562.1">
    <property type="nucleotide sequence ID" value="NZ_FQZD01000012.1"/>
</dbReference>
<proteinExistence type="predicted"/>
<dbReference type="InterPro" id="IPR008767">
    <property type="entry name" value="Phage_SPP1_head-tail_adaptor"/>
</dbReference>
<dbReference type="Gene3D" id="2.40.10.270">
    <property type="entry name" value="Bacteriophage SPP1 head-tail adaptor protein"/>
    <property type="match status" value="1"/>
</dbReference>
<gene>
    <name evidence="1" type="ORF">SAMN02745170_01796</name>
</gene>
<name>A0A1M6GRE7_9FIRM</name>
<dbReference type="Proteomes" id="UP000322917">
    <property type="component" value="Unassembled WGS sequence"/>
</dbReference>
<dbReference type="OrthoDB" id="9808209at2"/>
<reference evidence="1 2" key="1">
    <citation type="submission" date="2016-11" db="EMBL/GenBank/DDBJ databases">
        <authorList>
            <person name="Varghese N."/>
            <person name="Submissions S."/>
        </authorList>
    </citation>
    <scope>NUCLEOTIDE SEQUENCE [LARGE SCALE GENOMIC DNA]</scope>
    <source>
        <strain evidence="1 2">DSM 15287</strain>
    </source>
</reference>
<evidence type="ECO:0000313" key="2">
    <source>
        <dbReference type="Proteomes" id="UP000322917"/>
    </source>
</evidence>
<dbReference type="NCBIfam" id="TIGR01563">
    <property type="entry name" value="gp16_SPP1"/>
    <property type="match status" value="1"/>
</dbReference>
<dbReference type="Pfam" id="PF05521">
    <property type="entry name" value="Phage_HCP"/>
    <property type="match status" value="1"/>
</dbReference>
<organism evidence="1 2">
    <name type="scientific">Propionispora hippei DSM 15287</name>
    <dbReference type="NCBI Taxonomy" id="1123003"/>
    <lineage>
        <taxon>Bacteria</taxon>
        <taxon>Bacillati</taxon>
        <taxon>Bacillota</taxon>
        <taxon>Negativicutes</taxon>
        <taxon>Selenomonadales</taxon>
        <taxon>Sporomusaceae</taxon>
        <taxon>Propionispora</taxon>
    </lineage>
</organism>
<protein>
    <submittedName>
        <fullName evidence="1">Phage head-tail adaptor, putative, SPP1 family</fullName>
    </submittedName>
</protein>
<dbReference type="EMBL" id="FQZD01000012">
    <property type="protein sequence ID" value="SHJ12499.1"/>
    <property type="molecule type" value="Genomic_DNA"/>
</dbReference>
<dbReference type="InterPro" id="IPR038666">
    <property type="entry name" value="SSP1_head-tail_sf"/>
</dbReference>